<reference evidence="3 4" key="1">
    <citation type="submission" date="2019-12" db="EMBL/GenBank/DDBJ databases">
        <title>Complete genome sequence of Pseudomonas stutzeri.</title>
        <authorList>
            <person name="Lim S.R."/>
            <person name="Kim J.H."/>
        </authorList>
    </citation>
    <scope>NUCLEOTIDE SEQUENCE [LARGE SCALE GENOMIC DNA]</scope>
    <source>
        <strain evidence="3 4">PM101005</strain>
    </source>
</reference>
<dbReference type="OrthoDB" id="9180959at2"/>
<dbReference type="SUPFAM" id="SSF53850">
    <property type="entry name" value="Periplasmic binding protein-like II"/>
    <property type="match status" value="1"/>
</dbReference>
<keyword evidence="1" id="KW-0732">Signal</keyword>
<evidence type="ECO:0000259" key="2">
    <source>
        <dbReference type="Pfam" id="PF09084"/>
    </source>
</evidence>
<evidence type="ECO:0000256" key="1">
    <source>
        <dbReference type="SAM" id="SignalP"/>
    </source>
</evidence>
<feature type="domain" description="SsuA/THI5-like" evidence="2">
    <location>
        <begin position="52"/>
        <end position="255"/>
    </location>
</feature>
<feature type="signal peptide" evidence="1">
    <location>
        <begin position="1"/>
        <end position="38"/>
    </location>
</feature>
<feature type="chain" id="PRO_5026195249" evidence="1">
    <location>
        <begin position="39"/>
        <end position="340"/>
    </location>
</feature>
<dbReference type="RefSeq" id="WP_158188110.1">
    <property type="nucleotide sequence ID" value="NZ_CP046902.1"/>
</dbReference>
<evidence type="ECO:0000313" key="4">
    <source>
        <dbReference type="Proteomes" id="UP000438983"/>
    </source>
</evidence>
<dbReference type="Pfam" id="PF09084">
    <property type="entry name" value="NMT1"/>
    <property type="match status" value="1"/>
</dbReference>
<accession>A0A6I6LQF6</accession>
<evidence type="ECO:0000313" key="3">
    <source>
        <dbReference type="EMBL" id="QGZ30616.1"/>
    </source>
</evidence>
<dbReference type="GO" id="GO:0009228">
    <property type="term" value="P:thiamine biosynthetic process"/>
    <property type="evidence" value="ECO:0007669"/>
    <property type="project" value="InterPro"/>
</dbReference>
<dbReference type="PANTHER" id="PTHR31528:SF3">
    <property type="entry name" value="THIAMINE BIOSYNTHESIS PROTEIN HI_0357-RELATED"/>
    <property type="match status" value="1"/>
</dbReference>
<dbReference type="AlphaFoldDB" id="A0A6I6LQF6"/>
<dbReference type="EMBL" id="CP046902">
    <property type="protein sequence ID" value="QGZ30616.1"/>
    <property type="molecule type" value="Genomic_DNA"/>
</dbReference>
<dbReference type="InterPro" id="IPR015168">
    <property type="entry name" value="SsuA/THI5"/>
</dbReference>
<gene>
    <name evidence="3" type="ORF">GQA94_11265</name>
</gene>
<proteinExistence type="predicted"/>
<dbReference type="Proteomes" id="UP000438983">
    <property type="component" value="Chromosome"/>
</dbReference>
<dbReference type="PANTHER" id="PTHR31528">
    <property type="entry name" value="4-AMINO-5-HYDROXYMETHYL-2-METHYLPYRIMIDINE PHOSPHATE SYNTHASE THI11-RELATED"/>
    <property type="match status" value="1"/>
</dbReference>
<protein>
    <submittedName>
        <fullName evidence="3">ABC transporter substrate-binding protein</fullName>
    </submittedName>
</protein>
<sequence length="340" mass="37286">MKTTESGRAAPVLCKLVRQALLPATLLGTVLLGAPAHANEKITLLTSWYAQAEHGGFYQAVAEGIYEKHGLDVTVKMGGPQVNGMQLLLARKADVIVGYDFQILKNLEQGLPVVAIGACFQGDPQGLLTHGDVEGLDGLKDKTILVATSGQTSWWPWLKAKYGLTDSQTRPYTFNLQPFFADQNTAQQAYASSELFQARQQGVDARFYLFADHGYPPYGSTLVTRRDLIESRPEALQRFYDATMEGWKSYLANPAPGNALIKQDNPNMTDAQIAWGIERMNEFQLVTGGEAATGGIGVMTDARWQNTRDYMVGAGLLDEAVDFKQGYDLRFVEGAQKVLP</sequence>
<organism evidence="3 4">
    <name type="scientific">Stutzerimonas stutzeri</name>
    <name type="common">Pseudomonas stutzeri</name>
    <dbReference type="NCBI Taxonomy" id="316"/>
    <lineage>
        <taxon>Bacteria</taxon>
        <taxon>Pseudomonadati</taxon>
        <taxon>Pseudomonadota</taxon>
        <taxon>Gammaproteobacteria</taxon>
        <taxon>Pseudomonadales</taxon>
        <taxon>Pseudomonadaceae</taxon>
        <taxon>Stutzerimonas</taxon>
    </lineage>
</organism>
<name>A0A6I6LQF6_STUST</name>
<dbReference type="Gene3D" id="3.40.190.10">
    <property type="entry name" value="Periplasmic binding protein-like II"/>
    <property type="match status" value="2"/>
</dbReference>
<dbReference type="InterPro" id="IPR027939">
    <property type="entry name" value="NMT1/THI5"/>
</dbReference>